<sequence length="161" mass="17328">MVGFLLVAAFAESAAVDAAVDEVIQLVSDGGNDFPRKMMNGAQGCPRILMPCKVDSDCFPTCKCRSNRYERVKGIMGNKREKMEWKRGALIAMVGLLLMAAFAESAAVHGGEVIQLVSDGVNDFPRKMMNGALGCPRILMECEVDSDCLPGCICRPNGFCG</sequence>
<dbReference type="PROSITE" id="PS00286">
    <property type="entry name" value="SQUASH_INHIBITOR"/>
    <property type="match status" value="2"/>
</dbReference>
<dbReference type="CDD" id="cd00150">
    <property type="entry name" value="PlantTI"/>
    <property type="match status" value="2"/>
</dbReference>
<dbReference type="GO" id="GO:0004867">
    <property type="term" value="F:serine-type endopeptidase inhibitor activity"/>
    <property type="evidence" value="ECO:0007669"/>
    <property type="project" value="UniProtKB-KW"/>
</dbReference>
<feature type="chain" id="PRO_5043473408" evidence="2">
    <location>
        <begin position="19"/>
        <end position="161"/>
    </location>
</feature>
<dbReference type="EMBL" id="JAGKQH010000016">
    <property type="protein sequence ID" value="KAG6576915.1"/>
    <property type="molecule type" value="Genomic_DNA"/>
</dbReference>
<organism evidence="3 4">
    <name type="scientific">Cucurbita argyrosperma subsp. sororia</name>
    <dbReference type="NCBI Taxonomy" id="37648"/>
    <lineage>
        <taxon>Eukaryota</taxon>
        <taxon>Viridiplantae</taxon>
        <taxon>Streptophyta</taxon>
        <taxon>Embryophyta</taxon>
        <taxon>Tracheophyta</taxon>
        <taxon>Spermatophyta</taxon>
        <taxon>Magnoliopsida</taxon>
        <taxon>eudicotyledons</taxon>
        <taxon>Gunneridae</taxon>
        <taxon>Pentapetalae</taxon>
        <taxon>rosids</taxon>
        <taxon>fabids</taxon>
        <taxon>Cucurbitales</taxon>
        <taxon>Cucurbitaceae</taxon>
        <taxon>Cucurbiteae</taxon>
        <taxon>Cucurbita</taxon>
    </lineage>
</organism>
<protein>
    <submittedName>
        <fullName evidence="3">Uncharacterized protein</fullName>
    </submittedName>
</protein>
<name>A0AAV6M7A0_9ROSI</name>
<keyword evidence="1" id="KW-0646">Protease inhibitor</keyword>
<evidence type="ECO:0000313" key="3">
    <source>
        <dbReference type="EMBL" id="KAG6576915.1"/>
    </source>
</evidence>
<evidence type="ECO:0000256" key="2">
    <source>
        <dbReference type="SAM" id="SignalP"/>
    </source>
</evidence>
<evidence type="ECO:0000313" key="4">
    <source>
        <dbReference type="Proteomes" id="UP000685013"/>
    </source>
</evidence>
<comment type="similarity">
    <text evidence="1">Belongs to the protease inhibitor I7 (squash-type serine protease inhibitor) family.</text>
</comment>
<feature type="non-terminal residue" evidence="3">
    <location>
        <position position="1"/>
    </location>
</feature>
<dbReference type="AlphaFoldDB" id="A0AAV6M7A0"/>
<evidence type="ECO:0000256" key="1">
    <source>
        <dbReference type="RuleBase" id="RU003522"/>
    </source>
</evidence>
<keyword evidence="2" id="KW-0732">Signal</keyword>
<reference evidence="3 4" key="1">
    <citation type="journal article" date="2021" name="Hortic Res">
        <title>The domestication of Cucurbita argyrosperma as revealed by the genome of its wild relative.</title>
        <authorList>
            <person name="Barrera-Redondo J."/>
            <person name="Sanchez-de la Vega G."/>
            <person name="Aguirre-Liguori J.A."/>
            <person name="Castellanos-Morales G."/>
            <person name="Gutierrez-Guerrero Y.T."/>
            <person name="Aguirre-Dugua X."/>
            <person name="Aguirre-Planter E."/>
            <person name="Tenaillon M.I."/>
            <person name="Lira-Saade R."/>
            <person name="Eguiarte L.E."/>
        </authorList>
    </citation>
    <scope>NUCLEOTIDE SEQUENCE [LARGE SCALE GENOMIC DNA]</scope>
    <source>
        <strain evidence="3">JBR-2021</strain>
    </source>
</reference>
<dbReference type="Pfam" id="PF00299">
    <property type="entry name" value="Squash"/>
    <property type="match status" value="2"/>
</dbReference>
<dbReference type="Proteomes" id="UP000685013">
    <property type="component" value="Chromosome 16"/>
</dbReference>
<keyword evidence="4" id="KW-1185">Reference proteome</keyword>
<comment type="caution">
    <text evidence="3">The sequence shown here is derived from an EMBL/GenBank/DDBJ whole genome shotgun (WGS) entry which is preliminary data.</text>
</comment>
<gene>
    <name evidence="3" type="ORF">SDJN03_24489</name>
</gene>
<keyword evidence="1" id="KW-0722">Serine protease inhibitor</keyword>
<proteinExistence type="inferred from homology"/>
<feature type="signal peptide" evidence="2">
    <location>
        <begin position="1"/>
        <end position="18"/>
    </location>
</feature>
<dbReference type="SMART" id="SM00286">
    <property type="entry name" value="PTI"/>
    <property type="match status" value="2"/>
</dbReference>
<accession>A0AAV6M7A0</accession>
<dbReference type="InterPro" id="IPR000737">
    <property type="entry name" value="Prot_inh_squash"/>
</dbReference>